<sequence>MLPRRSPASGGLAQSYFPRRIITCLSIGLCAALSACQMSSENGESEVTTDRTPYADVGEQDVIQFTGTEPFWGGSAQGASLTYATPERPDGETIAVRRFAGNNGLGLSGTLSGQAFDLVITPAECSDGMSDRTYPFVVTLKIGDQIRNGCAWTDAKPFEGSQSP</sequence>
<dbReference type="Proteomes" id="UP000253727">
    <property type="component" value="Unassembled WGS sequence"/>
</dbReference>
<protein>
    <submittedName>
        <fullName evidence="1">Uncharacterized protein</fullName>
    </submittedName>
</protein>
<comment type="caution">
    <text evidence="1">The sequence shown here is derived from an EMBL/GenBank/DDBJ whole genome shotgun (WGS) entry which is preliminary data.</text>
</comment>
<dbReference type="AlphaFoldDB" id="A0A369QEH2"/>
<accession>A0A369QEH2</accession>
<organism evidence="1 2">
    <name type="scientific">Alteripontixanthobacter maritimus</name>
    <dbReference type="NCBI Taxonomy" id="2161824"/>
    <lineage>
        <taxon>Bacteria</taxon>
        <taxon>Pseudomonadati</taxon>
        <taxon>Pseudomonadota</taxon>
        <taxon>Alphaproteobacteria</taxon>
        <taxon>Sphingomonadales</taxon>
        <taxon>Erythrobacteraceae</taxon>
        <taxon>Alteripontixanthobacter</taxon>
    </lineage>
</organism>
<reference evidence="1 2" key="1">
    <citation type="submission" date="2018-04" db="EMBL/GenBank/DDBJ databases">
        <title>Altererythrobacter sp. HME9302 genome sequencing and assembly.</title>
        <authorList>
            <person name="Kang H."/>
            <person name="Kim H."/>
            <person name="Joh K."/>
        </authorList>
    </citation>
    <scope>NUCLEOTIDE SEQUENCE [LARGE SCALE GENOMIC DNA]</scope>
    <source>
        <strain evidence="1 2">HME9302</strain>
    </source>
</reference>
<dbReference type="EMBL" id="QBKA01000002">
    <property type="protein sequence ID" value="RDC60688.1"/>
    <property type="molecule type" value="Genomic_DNA"/>
</dbReference>
<evidence type="ECO:0000313" key="1">
    <source>
        <dbReference type="EMBL" id="RDC60688.1"/>
    </source>
</evidence>
<name>A0A369QEH2_9SPHN</name>
<keyword evidence="2" id="KW-1185">Reference proteome</keyword>
<evidence type="ECO:0000313" key="2">
    <source>
        <dbReference type="Proteomes" id="UP000253727"/>
    </source>
</evidence>
<gene>
    <name evidence="1" type="ORF">HME9302_01903</name>
</gene>
<proteinExistence type="predicted"/>